<reference evidence="2" key="1">
    <citation type="submission" date="2023-06" db="EMBL/GenBank/DDBJ databases">
        <title>Robiginitalea aurantiacus sp. nov. and Algoriphagus sediminis sp. nov., isolated from coastal sediment.</title>
        <authorList>
            <person name="Zhou Z.Y."/>
            <person name="An J."/>
            <person name="Jia Y.W."/>
            <person name="Du Z.J."/>
        </authorList>
    </citation>
    <scope>NUCLEOTIDE SEQUENCE</scope>
    <source>
        <strain evidence="2">C2-7</strain>
    </source>
</reference>
<name>A0ABT7Y8U6_9BACT</name>
<gene>
    <name evidence="2" type="ORF">QVH07_02130</name>
</gene>
<sequence>MRQRGLTVITRIQADKVNELRSLLEAIGRDINENPVVSFASFRTVHFLRWVILDETTINEERIAAQLVLSTNFDGKLIPHLEDLCSSNLDGLFQIYSHCEGAPKEKFSQHLLHYLKKNRISIPAFYRGTAGRKVAQIHQEQSLWKKIQGLLQGSKSENGDKIKTKLFDEIKKDPSFAWAFSPYKKEFNQQFGGITLRFQALAVLAALLALIIILPIPSYIIPTFLFLFLGGWWIQLRVLEKKDEEAFIAARQDPSEVAVLMKKEDFKVQNQLTHLVEIKPGVIRLYTLKFVLWAINLLASRVYNKGNLAGIQSIHFARWVIIDKGRRLLFFSNYDGSWESYLGEFVDRAAVGLTGVWSNTVGFPPTKNLIRNGARHSAEFKAWARFKQIPTQIWYSAYPTSSIKNINNNTAIRQGLIKKMNPEKTKEWLQRL</sequence>
<evidence type="ECO:0000256" key="1">
    <source>
        <dbReference type="SAM" id="Phobius"/>
    </source>
</evidence>
<evidence type="ECO:0000313" key="3">
    <source>
        <dbReference type="Proteomes" id="UP001171916"/>
    </source>
</evidence>
<comment type="caution">
    <text evidence="2">The sequence shown here is derived from an EMBL/GenBank/DDBJ whole genome shotgun (WGS) entry which is preliminary data.</text>
</comment>
<dbReference type="Proteomes" id="UP001171916">
    <property type="component" value="Unassembled WGS sequence"/>
</dbReference>
<protein>
    <submittedName>
        <fullName evidence="2">Uncharacterized protein</fullName>
    </submittedName>
</protein>
<accession>A0ABT7Y8U6</accession>
<keyword evidence="1" id="KW-1133">Transmembrane helix</keyword>
<keyword evidence="1" id="KW-0812">Transmembrane</keyword>
<dbReference type="RefSeq" id="WP_289998479.1">
    <property type="nucleotide sequence ID" value="NZ_JAUEPH010000001.1"/>
</dbReference>
<keyword evidence="3" id="KW-1185">Reference proteome</keyword>
<dbReference type="EMBL" id="JAUEPH010000001">
    <property type="protein sequence ID" value="MDN3202924.1"/>
    <property type="molecule type" value="Genomic_DNA"/>
</dbReference>
<keyword evidence="1" id="KW-0472">Membrane</keyword>
<evidence type="ECO:0000313" key="2">
    <source>
        <dbReference type="EMBL" id="MDN3202924.1"/>
    </source>
</evidence>
<proteinExistence type="predicted"/>
<feature type="transmembrane region" description="Helical" evidence="1">
    <location>
        <begin position="194"/>
        <end position="213"/>
    </location>
</feature>
<organism evidence="2 3">
    <name type="scientific">Algoriphagus sediminis</name>
    <dbReference type="NCBI Taxonomy" id="3057113"/>
    <lineage>
        <taxon>Bacteria</taxon>
        <taxon>Pseudomonadati</taxon>
        <taxon>Bacteroidota</taxon>
        <taxon>Cytophagia</taxon>
        <taxon>Cytophagales</taxon>
        <taxon>Cyclobacteriaceae</taxon>
        <taxon>Algoriphagus</taxon>
    </lineage>
</organism>